<keyword evidence="6" id="KW-1185">Reference proteome</keyword>
<dbReference type="Proteomes" id="UP001062165">
    <property type="component" value="Chromosome"/>
</dbReference>
<feature type="signal peptide" evidence="3">
    <location>
        <begin position="1"/>
        <end position="24"/>
    </location>
</feature>
<dbReference type="Pfam" id="PF01103">
    <property type="entry name" value="Omp85"/>
    <property type="match status" value="1"/>
</dbReference>
<keyword evidence="2" id="KW-0472">Membrane</keyword>
<feature type="chain" id="PRO_5046997937" evidence="3">
    <location>
        <begin position="25"/>
        <end position="388"/>
    </location>
</feature>
<protein>
    <submittedName>
        <fullName evidence="5">BamA/TamA family outer membrane protein</fullName>
    </submittedName>
</protein>
<evidence type="ECO:0000313" key="5">
    <source>
        <dbReference type="EMBL" id="UXX77647.1"/>
    </source>
</evidence>
<dbReference type="EMBL" id="CP106735">
    <property type="protein sequence ID" value="UXX77647.1"/>
    <property type="molecule type" value="Genomic_DNA"/>
</dbReference>
<evidence type="ECO:0000256" key="3">
    <source>
        <dbReference type="SAM" id="SignalP"/>
    </source>
</evidence>
<evidence type="ECO:0000256" key="2">
    <source>
        <dbReference type="ARBA" id="ARBA00023136"/>
    </source>
</evidence>
<evidence type="ECO:0000256" key="1">
    <source>
        <dbReference type="ARBA" id="ARBA00004370"/>
    </source>
</evidence>
<sequence length="388" mass="44252">MRFQPNKLLIILLVLVGHCTTLHAQEQSKKAEKKALFRDTLDNKLDLSQWLIQASGFIPIPQIITEPALGSFGMMFTPIFIKPNKHHEKGKYVAPDITAGFAGYTANHTWGLGAMRIATLPQYGIKYRVGGAFGNVNMNYYRDVGNLGEHEFSFNFEMTPVFLSVLKEISNTNIYAGLQYMYMYTKISPKFAYNNLPDFISEADITNQTSTVGIAGEYDARDNIFTPNKGTFISTNIRMNGNWTGSDYNFQNLNFSILQYLQFTDAWVSGFRFETKHLFGKAPFYMEPGVSLRGVPLSRYQGKNTYVVETEQRYDVSRRWSAVIFTGLGKAQPENISWSDADWVYNYGTGFRYLLVRVFKLRMGIDVAWSNNDFGYYLTFGSAWNNRG</sequence>
<proteinExistence type="predicted"/>
<gene>
    <name evidence="5" type="ORF">N7E81_09725</name>
</gene>
<reference evidence="5" key="1">
    <citation type="submission" date="2022-10" db="EMBL/GenBank/DDBJ databases">
        <title>Comparative genomics and taxonomic characterization of three novel marine species of genus Reichenbachiella exhibiting antioxidant and polysaccharide degradation activities.</title>
        <authorList>
            <person name="Muhammad N."/>
            <person name="Lee Y.-J."/>
            <person name="Ko J."/>
            <person name="Kim S.-G."/>
        </authorList>
    </citation>
    <scope>NUCLEOTIDE SEQUENCE</scope>
    <source>
        <strain evidence="5">Wsw4-B4</strain>
    </source>
</reference>
<evidence type="ECO:0000259" key="4">
    <source>
        <dbReference type="Pfam" id="PF01103"/>
    </source>
</evidence>
<evidence type="ECO:0000313" key="6">
    <source>
        <dbReference type="Proteomes" id="UP001062165"/>
    </source>
</evidence>
<feature type="domain" description="Bacterial surface antigen (D15)" evidence="4">
    <location>
        <begin position="169"/>
        <end position="280"/>
    </location>
</feature>
<keyword evidence="3" id="KW-0732">Signal</keyword>
<organism evidence="5 6">
    <name type="scientific">Reichenbachiella carrageenanivorans</name>
    <dbReference type="NCBI Taxonomy" id="2979869"/>
    <lineage>
        <taxon>Bacteria</taxon>
        <taxon>Pseudomonadati</taxon>
        <taxon>Bacteroidota</taxon>
        <taxon>Cytophagia</taxon>
        <taxon>Cytophagales</taxon>
        <taxon>Reichenbachiellaceae</taxon>
        <taxon>Reichenbachiella</taxon>
    </lineage>
</organism>
<dbReference type="RefSeq" id="WP_263049394.1">
    <property type="nucleotide sequence ID" value="NZ_CP106735.1"/>
</dbReference>
<comment type="subcellular location">
    <subcellularLocation>
        <location evidence="1">Membrane</location>
    </subcellularLocation>
</comment>
<name>A0ABY6CUQ2_9BACT</name>
<accession>A0ABY6CUQ2</accession>
<dbReference type="InterPro" id="IPR000184">
    <property type="entry name" value="Bac_surfAg_D15"/>
</dbReference>
<dbReference type="Gene3D" id="2.40.160.50">
    <property type="entry name" value="membrane protein fhac: a member of the omp85/tpsb transporter family"/>
    <property type="match status" value="1"/>
</dbReference>